<keyword evidence="2" id="KW-1185">Reference proteome</keyword>
<reference evidence="1 2" key="1">
    <citation type="journal article" date="2013" name="Int. J. Syst. Evol. Microbiol.">
        <title>Celerinatantimonas yamalensis sp. nov., a cold-adapted diazotrophic bacterium from a cold permafrost brine.</title>
        <authorList>
            <person name="Shcherbakova V."/>
            <person name="Chuvilskaya N."/>
            <person name="Rivkina E."/>
            <person name="Demidov N."/>
            <person name="Uchaeva V."/>
            <person name="Suetin S."/>
            <person name="Suzina N."/>
            <person name="Gilichinsky D."/>
        </authorList>
    </citation>
    <scope>NUCLEOTIDE SEQUENCE [LARGE SCALE GENOMIC DNA]</scope>
    <source>
        <strain evidence="1 2">C7</strain>
    </source>
</reference>
<accession>A0ABW9G5T7</accession>
<dbReference type="PANTHER" id="PTHR39166">
    <property type="entry name" value="BLL1166 PROTEIN"/>
    <property type="match status" value="1"/>
</dbReference>
<proteinExistence type="predicted"/>
<dbReference type="InterPro" id="IPR009267">
    <property type="entry name" value="NTP_transf_6"/>
</dbReference>
<comment type="caution">
    <text evidence="1">The sequence shown here is derived from an EMBL/GenBank/DDBJ whole genome shotgun (WGS) entry which is preliminary data.</text>
</comment>
<dbReference type="PANTHER" id="PTHR39166:SF1">
    <property type="entry name" value="BLL1166 PROTEIN"/>
    <property type="match status" value="1"/>
</dbReference>
<evidence type="ECO:0000313" key="2">
    <source>
        <dbReference type="Proteomes" id="UP001629953"/>
    </source>
</evidence>
<dbReference type="Pfam" id="PF06042">
    <property type="entry name" value="NTP_transf_6"/>
    <property type="match status" value="1"/>
</dbReference>
<dbReference type="Proteomes" id="UP001629953">
    <property type="component" value="Unassembled WGS sequence"/>
</dbReference>
<gene>
    <name evidence="1" type="ORF">ABUE30_08085</name>
</gene>
<organism evidence="1 2">
    <name type="scientific">Celerinatantimonas yamalensis</name>
    <dbReference type="NCBI Taxonomy" id="559956"/>
    <lineage>
        <taxon>Bacteria</taxon>
        <taxon>Pseudomonadati</taxon>
        <taxon>Pseudomonadota</taxon>
        <taxon>Gammaproteobacteria</taxon>
        <taxon>Celerinatantimonadaceae</taxon>
        <taxon>Celerinatantimonas</taxon>
    </lineage>
</organism>
<dbReference type="RefSeq" id="WP_408623234.1">
    <property type="nucleotide sequence ID" value="NZ_JBEQCT010000003.1"/>
</dbReference>
<protein>
    <submittedName>
        <fullName evidence="1">Nucleotidyltransferase family protein</fullName>
    </submittedName>
</protein>
<name>A0ABW9G5T7_9GAMM</name>
<dbReference type="EMBL" id="JBEQCT010000003">
    <property type="protein sequence ID" value="MFM2485021.1"/>
    <property type="molecule type" value="Genomic_DNA"/>
</dbReference>
<evidence type="ECO:0000313" key="1">
    <source>
        <dbReference type="EMBL" id="MFM2485021.1"/>
    </source>
</evidence>
<sequence length="180" mass="21105">MHRVIELVQNDPLRLEALACANQLQLPDHYLAAGFVRNMVWDHLHHKASPTPLNDVDLIYFNRHETQPTRYLYYEAKLREAMPQLNWQVRNQALMHQRNGDQPYLSSLDAMRYWPEQETAVAIRQVASGQFECASAFGFDALFALTVTHNPKRAKAIFEQRIKHKQWLKQWPNLTILIES</sequence>